<name>A0A5S9IVD5_UABAM</name>
<evidence type="ECO:0000313" key="3">
    <source>
        <dbReference type="EMBL" id="BBM88210.1"/>
    </source>
</evidence>
<dbReference type="Pfam" id="PF12850">
    <property type="entry name" value="Metallophos_2"/>
    <property type="match status" value="1"/>
</dbReference>
<organism evidence="3 4">
    <name type="scientific">Uabimicrobium amorphum</name>
    <dbReference type="NCBI Taxonomy" id="2596890"/>
    <lineage>
        <taxon>Bacteria</taxon>
        <taxon>Pseudomonadati</taxon>
        <taxon>Planctomycetota</taxon>
        <taxon>Candidatus Uabimicrobiia</taxon>
        <taxon>Candidatus Uabimicrobiales</taxon>
        <taxon>Candidatus Uabimicrobiaceae</taxon>
        <taxon>Candidatus Uabimicrobium</taxon>
    </lineage>
</organism>
<comment type="similarity">
    <text evidence="1">Belongs to the metallophosphoesterase superfamily. YfcE family.</text>
</comment>
<dbReference type="InterPro" id="IPR011152">
    <property type="entry name" value="Pesterase_MJ0912"/>
</dbReference>
<dbReference type="PANTHER" id="PTHR42850">
    <property type="entry name" value="METALLOPHOSPHOESTERASE"/>
    <property type="match status" value="1"/>
</dbReference>
<reference evidence="3 4" key="1">
    <citation type="submission" date="2019-08" db="EMBL/GenBank/DDBJ databases">
        <title>Complete genome sequence of Candidatus Uab amorphum.</title>
        <authorList>
            <person name="Shiratori T."/>
            <person name="Suzuki S."/>
            <person name="Kakizawa Y."/>
            <person name="Ishida K."/>
        </authorList>
    </citation>
    <scope>NUCLEOTIDE SEQUENCE [LARGE SCALE GENOMIC DNA]</scope>
    <source>
        <strain evidence="3 4">SRT547</strain>
    </source>
</reference>
<dbReference type="SUPFAM" id="SSF56300">
    <property type="entry name" value="Metallo-dependent phosphatases"/>
    <property type="match status" value="1"/>
</dbReference>
<dbReference type="Gene3D" id="3.60.21.10">
    <property type="match status" value="1"/>
</dbReference>
<dbReference type="OrthoDB" id="9800565at2"/>
<keyword evidence="4" id="KW-1185">Reference proteome</keyword>
<dbReference type="GO" id="GO:0005737">
    <property type="term" value="C:cytoplasm"/>
    <property type="evidence" value="ECO:0007669"/>
    <property type="project" value="TreeGrafter"/>
</dbReference>
<evidence type="ECO:0000313" key="4">
    <source>
        <dbReference type="Proteomes" id="UP000326354"/>
    </source>
</evidence>
<dbReference type="EMBL" id="AP019860">
    <property type="protein sequence ID" value="BBM88210.1"/>
    <property type="molecule type" value="Genomic_DNA"/>
</dbReference>
<dbReference type="KEGG" id="uam:UABAM_06631"/>
<evidence type="ECO:0000259" key="2">
    <source>
        <dbReference type="Pfam" id="PF12850"/>
    </source>
</evidence>
<dbReference type="InterPro" id="IPR024654">
    <property type="entry name" value="Calcineurin-like_PHP_lpxH"/>
</dbReference>
<accession>A0A5S9IVD5</accession>
<dbReference type="PANTHER" id="PTHR42850:SF2">
    <property type="entry name" value="BLL5683 PROTEIN"/>
    <property type="match status" value="1"/>
</dbReference>
<dbReference type="RefSeq" id="WP_152021833.1">
    <property type="nucleotide sequence ID" value="NZ_AP019860.1"/>
</dbReference>
<dbReference type="InterPro" id="IPR029052">
    <property type="entry name" value="Metallo-depent_PP-like"/>
</dbReference>
<dbReference type="Proteomes" id="UP000326354">
    <property type="component" value="Chromosome"/>
</dbReference>
<evidence type="ECO:0000256" key="1">
    <source>
        <dbReference type="ARBA" id="ARBA00008950"/>
    </source>
</evidence>
<feature type="domain" description="Calcineurin-like phosphoesterase" evidence="2">
    <location>
        <begin position="1"/>
        <end position="202"/>
    </location>
</feature>
<dbReference type="AlphaFoldDB" id="A0A5S9IVD5"/>
<sequence length="241" mass="27259">MRYGLYSDIHGNLEALETVIQFFQEQKVDKYLCLGDIVGYGANPKECLQKVIELDSLIVAGNHDYAIAGNIDITYFNPFAQQAVLWTREQLGDEQIKFLGNLGLVHELEDTLTLVHGSLNFPEMFDYIQSIHDALLSLEILNTPVCFYGHSHVPIAFIEKERVTYCLDTKIKINENEKVLVNVGSVGQPRDGNPLASCAIYDDEEKVVEIHRLEYDIETAIEKIINAGLPEVLGERLRYGR</sequence>
<proteinExistence type="inferred from homology"/>
<dbReference type="InterPro" id="IPR050126">
    <property type="entry name" value="Ap4A_hydrolase"/>
</dbReference>
<dbReference type="PIRSF" id="PIRSF000883">
    <property type="entry name" value="Pesterase_MJ0912"/>
    <property type="match status" value="1"/>
</dbReference>
<gene>
    <name evidence="3" type="ORF">UABAM_06631</name>
</gene>
<dbReference type="GO" id="GO:0016791">
    <property type="term" value="F:phosphatase activity"/>
    <property type="evidence" value="ECO:0007669"/>
    <property type="project" value="TreeGrafter"/>
</dbReference>
<protein>
    <submittedName>
        <fullName evidence="3">Serine/threonine protein phosphatase</fullName>
    </submittedName>
</protein>